<evidence type="ECO:0000313" key="1">
    <source>
        <dbReference type="EMBL" id="KAE9983489.1"/>
    </source>
</evidence>
<protein>
    <recommendedName>
        <fullName evidence="5">F-box domain-containing protein</fullName>
    </recommendedName>
</protein>
<dbReference type="Proteomes" id="UP000490939">
    <property type="component" value="Unassembled WGS sequence"/>
</dbReference>
<evidence type="ECO:0008006" key="5">
    <source>
        <dbReference type="Google" id="ProtNLM"/>
    </source>
</evidence>
<evidence type="ECO:0000313" key="4">
    <source>
        <dbReference type="Proteomes" id="UP000490939"/>
    </source>
</evidence>
<evidence type="ECO:0000313" key="3">
    <source>
        <dbReference type="Proteomes" id="UP000433883"/>
    </source>
</evidence>
<comment type="caution">
    <text evidence="1">The sequence shown here is derived from an EMBL/GenBank/DDBJ whole genome shotgun (WGS) entry which is preliminary data.</text>
</comment>
<reference evidence="1 3" key="1">
    <citation type="submission" date="2019-11" db="EMBL/GenBank/DDBJ databases">
        <title>Venturia inaequalis Genome Resource.</title>
        <authorList>
            <person name="Lichtner F.J."/>
        </authorList>
    </citation>
    <scope>NUCLEOTIDE SEQUENCE [LARGE SCALE GENOMIC DNA]</scope>
    <source>
        <strain evidence="1">Bline_iso_100314</strain>
        <strain evidence="2 4">DMI_063113</strain>
    </source>
</reference>
<dbReference type="EMBL" id="WNWQ01000028">
    <property type="protein sequence ID" value="KAE9983489.1"/>
    <property type="molecule type" value="Genomic_DNA"/>
</dbReference>
<sequence length="329" mass="37912">MKFRSSKDIKKLIAGISKSCPFANQKSPWPSNGALNGLPLLQHNNVVAASECAEIENPSLGTLGKLPAELRMEIYKIVADDCTIPLNDPDNLDGLTNFWSAEPLALVVVSKQLREEFKAVHEKNAWPTVLCFFVKEQREIMEHAEKALSLFDKNVLLGRQITRLTVVAYAFGGCMELSNMAEFLKELLAPSTHTKAGPNILSDPPNHPNPHHAQLTKLRVILYIGHWTTMKRLQRGRDDDLGAMCQMIILGTDIDHEPRQRRFENLEDLELCLRYTSRYSTEQYTFNFSRRSDRFYPCNWLEIPRATGNRQRKEDWHFRARMLERFDRR</sequence>
<dbReference type="AlphaFoldDB" id="A0A8H3V6Q2"/>
<keyword evidence="4" id="KW-1185">Reference proteome</keyword>
<gene>
    <name evidence="1" type="ORF">BLS_004262</name>
    <name evidence="2" type="ORF">EG327_002584</name>
</gene>
<evidence type="ECO:0000313" key="2">
    <source>
        <dbReference type="EMBL" id="KAE9989542.1"/>
    </source>
</evidence>
<accession>A0A8H3V6Q2</accession>
<name>A0A8H3V6Q2_VENIN</name>
<proteinExistence type="predicted"/>
<dbReference type="Proteomes" id="UP000433883">
    <property type="component" value="Unassembled WGS sequence"/>
</dbReference>
<dbReference type="OrthoDB" id="10365925at2759"/>
<organism evidence="1 3">
    <name type="scientific">Venturia inaequalis</name>
    <name type="common">Apple scab fungus</name>
    <dbReference type="NCBI Taxonomy" id="5025"/>
    <lineage>
        <taxon>Eukaryota</taxon>
        <taxon>Fungi</taxon>
        <taxon>Dikarya</taxon>
        <taxon>Ascomycota</taxon>
        <taxon>Pezizomycotina</taxon>
        <taxon>Dothideomycetes</taxon>
        <taxon>Pleosporomycetidae</taxon>
        <taxon>Venturiales</taxon>
        <taxon>Venturiaceae</taxon>
        <taxon>Venturia</taxon>
    </lineage>
</organism>
<dbReference type="EMBL" id="WNWR01000181">
    <property type="protein sequence ID" value="KAE9989542.1"/>
    <property type="molecule type" value="Genomic_DNA"/>
</dbReference>